<dbReference type="Proteomes" id="UP000319296">
    <property type="component" value="Unassembled WGS sequence"/>
</dbReference>
<name>A0A519BMS5_9DELT</name>
<accession>A0A519BMS5</accession>
<evidence type="ECO:0000313" key="2">
    <source>
        <dbReference type="Proteomes" id="UP000319296"/>
    </source>
</evidence>
<protein>
    <recommendedName>
        <fullName evidence="3">Nucleotidyltransferase</fullName>
    </recommendedName>
</protein>
<evidence type="ECO:0008006" key="3">
    <source>
        <dbReference type="Google" id="ProtNLM"/>
    </source>
</evidence>
<evidence type="ECO:0000313" key="1">
    <source>
        <dbReference type="EMBL" id="RZD18577.1"/>
    </source>
</evidence>
<comment type="caution">
    <text evidence="1">The sequence shown here is derived from an EMBL/GenBank/DDBJ whole genome shotgun (WGS) entry which is preliminary data.</text>
</comment>
<gene>
    <name evidence="1" type="ORF">EVG15_05110</name>
</gene>
<dbReference type="AlphaFoldDB" id="A0A519BMS5"/>
<sequence length="148" mass="17552">MSKNIEIFKENFEIFAKTINWLDISYKKCNKTGIKNKYTKNELEAFEALCARFGRSIDVFINKFLRGLDILELENIETKLDIVFRAEKRGFVDSADDLIAMKDLRNEIVLEYLEDSIISKFDEVLKYSLQMLMIYDKAKKYCLKKEYI</sequence>
<proteinExistence type="predicted"/>
<dbReference type="Gene3D" id="1.20.120.330">
    <property type="entry name" value="Nucleotidyltransferases domain 2"/>
    <property type="match status" value="1"/>
</dbReference>
<organism evidence="1 2">
    <name type="scientific">Candidatus Acididesulfobacter diazotrophicus</name>
    <dbReference type="NCBI Taxonomy" id="2597226"/>
    <lineage>
        <taxon>Bacteria</taxon>
        <taxon>Deltaproteobacteria</taxon>
        <taxon>Candidatus Acidulodesulfobacterales</taxon>
        <taxon>Candidatus Acididesulfobacter</taxon>
    </lineage>
</organism>
<dbReference type="SUPFAM" id="SSF81593">
    <property type="entry name" value="Nucleotidyltransferase substrate binding subunit/domain"/>
    <property type="match status" value="1"/>
</dbReference>
<reference evidence="1 2" key="1">
    <citation type="journal article" date="2019" name="ISME J.">
        <title>Insights into ecological role of a new deltaproteobacterial order Candidatus Acidulodesulfobacterales by metagenomics and metatranscriptomics.</title>
        <authorList>
            <person name="Tan S."/>
            <person name="Liu J."/>
            <person name="Fang Y."/>
            <person name="Hedlund B.P."/>
            <person name="Lian Z.H."/>
            <person name="Huang L.Y."/>
            <person name="Li J.T."/>
            <person name="Huang L.N."/>
            <person name="Li W.J."/>
            <person name="Jiang H.C."/>
            <person name="Dong H.L."/>
            <person name="Shu W.S."/>
        </authorList>
    </citation>
    <scope>NUCLEOTIDE SEQUENCE [LARGE SCALE GENOMIC DNA]</scope>
    <source>
        <strain evidence="1">AP1</strain>
    </source>
</reference>
<dbReference type="EMBL" id="SGBB01000007">
    <property type="protein sequence ID" value="RZD18577.1"/>
    <property type="molecule type" value="Genomic_DNA"/>
</dbReference>